<reference evidence="1 2" key="1">
    <citation type="submission" date="2018-06" db="EMBL/GenBank/DDBJ databases">
        <title>Streptacidiphilus pinicola sp. nov., isolated from pine grove soil.</title>
        <authorList>
            <person name="Roh S.G."/>
            <person name="Park S."/>
            <person name="Kim M.-K."/>
            <person name="Yun B.-R."/>
            <person name="Park J."/>
            <person name="Kim M.J."/>
            <person name="Kim Y.S."/>
            <person name="Kim S.B."/>
        </authorList>
    </citation>
    <scope>NUCLEOTIDE SEQUENCE [LARGE SCALE GENOMIC DNA]</scope>
    <source>
        <strain evidence="1 2">MMS16-CNU450</strain>
    </source>
</reference>
<dbReference type="Proteomes" id="UP000248889">
    <property type="component" value="Unassembled WGS sequence"/>
</dbReference>
<evidence type="ECO:0008006" key="3">
    <source>
        <dbReference type="Google" id="ProtNLM"/>
    </source>
</evidence>
<proteinExistence type="predicted"/>
<keyword evidence="2" id="KW-1185">Reference proteome</keyword>
<dbReference type="RefSeq" id="WP_111498762.1">
    <property type="nucleotide sequence ID" value="NZ_QKYN01000007.1"/>
</dbReference>
<gene>
    <name evidence="1" type="ORF">DN069_01030</name>
</gene>
<evidence type="ECO:0000313" key="1">
    <source>
        <dbReference type="EMBL" id="RAG87451.1"/>
    </source>
</evidence>
<comment type="caution">
    <text evidence="1">The sequence shown here is derived from an EMBL/GenBank/DDBJ whole genome shotgun (WGS) entry which is preliminary data.</text>
</comment>
<dbReference type="OrthoDB" id="5525967at2"/>
<sequence length="237" mass="26198">MIEFTFSVREDQGSPHQFDLGDVFVRGGDGVATSEGHVPDQAMMIHVAVADLLAQLRQAYAARRGRFEFVGCDSSFQLLFVVRGMDITARTSEAELGTVRRLELMRSALRAARAFAGTETARLDPDDGASRDLHDELRRFEALLPGPPPPPPGVAEQLRLMRELDAGWISVPAFGHAWWRARDAGEHVREPLQGVLDAVFWALEEYPLDPALREPGDSKDEDVIATVRAALRKAAQQ</sequence>
<evidence type="ECO:0000313" key="2">
    <source>
        <dbReference type="Proteomes" id="UP000248889"/>
    </source>
</evidence>
<dbReference type="AlphaFoldDB" id="A0A2X0IVI8"/>
<accession>A0A2X0IVI8</accession>
<protein>
    <recommendedName>
        <fullName evidence="3">Colicin D immunity protein domain-containing protein</fullName>
    </recommendedName>
</protein>
<dbReference type="EMBL" id="QKYN01000007">
    <property type="protein sequence ID" value="RAG87451.1"/>
    <property type="molecule type" value="Genomic_DNA"/>
</dbReference>
<name>A0A2X0IVI8_9ACTN</name>
<organism evidence="1 2">
    <name type="scientific">Streptacidiphilus pinicola</name>
    <dbReference type="NCBI Taxonomy" id="2219663"/>
    <lineage>
        <taxon>Bacteria</taxon>
        <taxon>Bacillati</taxon>
        <taxon>Actinomycetota</taxon>
        <taxon>Actinomycetes</taxon>
        <taxon>Kitasatosporales</taxon>
        <taxon>Streptomycetaceae</taxon>
        <taxon>Streptacidiphilus</taxon>
    </lineage>
</organism>